<dbReference type="InterPro" id="IPR000600">
    <property type="entry name" value="ROK"/>
</dbReference>
<proteinExistence type="inferred from homology"/>
<name>A0A840P9D7_9ACTN</name>
<dbReference type="Proteomes" id="UP000578449">
    <property type="component" value="Unassembled WGS sequence"/>
</dbReference>
<keyword evidence="3" id="KW-1185">Reference proteome</keyword>
<protein>
    <submittedName>
        <fullName evidence="2">Glucokinase</fullName>
        <ecNumber evidence="2">2.7.1.2</ecNumber>
    </submittedName>
</protein>
<dbReference type="RefSeq" id="WP_185051365.1">
    <property type="nucleotide sequence ID" value="NZ_BAABIX010000007.1"/>
</dbReference>
<keyword evidence="2" id="KW-0808">Transferase</keyword>
<evidence type="ECO:0000256" key="1">
    <source>
        <dbReference type="ARBA" id="ARBA00006479"/>
    </source>
</evidence>
<evidence type="ECO:0000313" key="3">
    <source>
        <dbReference type="Proteomes" id="UP000578449"/>
    </source>
</evidence>
<dbReference type="PANTHER" id="PTHR18964">
    <property type="entry name" value="ROK (REPRESSOR, ORF, KINASE) FAMILY"/>
    <property type="match status" value="1"/>
</dbReference>
<dbReference type="PANTHER" id="PTHR18964:SF149">
    <property type="entry name" value="BIFUNCTIONAL UDP-N-ACETYLGLUCOSAMINE 2-EPIMERASE_N-ACETYLMANNOSAMINE KINASE"/>
    <property type="match status" value="1"/>
</dbReference>
<organism evidence="2 3">
    <name type="scientific">Thermocatellispora tengchongensis</name>
    <dbReference type="NCBI Taxonomy" id="1073253"/>
    <lineage>
        <taxon>Bacteria</taxon>
        <taxon>Bacillati</taxon>
        <taxon>Actinomycetota</taxon>
        <taxon>Actinomycetes</taxon>
        <taxon>Streptosporangiales</taxon>
        <taxon>Streptosporangiaceae</taxon>
        <taxon>Thermocatellispora</taxon>
    </lineage>
</organism>
<evidence type="ECO:0000313" key="2">
    <source>
        <dbReference type="EMBL" id="MBB5134461.1"/>
    </source>
</evidence>
<comment type="similarity">
    <text evidence="1">Belongs to the ROK (NagC/XylR) family.</text>
</comment>
<dbReference type="EMBL" id="JACHGN010000008">
    <property type="protein sequence ID" value="MBB5134461.1"/>
    <property type="molecule type" value="Genomic_DNA"/>
</dbReference>
<reference evidence="2 3" key="1">
    <citation type="submission" date="2020-08" db="EMBL/GenBank/DDBJ databases">
        <title>Genomic Encyclopedia of Type Strains, Phase IV (KMG-IV): sequencing the most valuable type-strain genomes for metagenomic binning, comparative biology and taxonomic classification.</title>
        <authorList>
            <person name="Goeker M."/>
        </authorList>
    </citation>
    <scope>NUCLEOTIDE SEQUENCE [LARGE SCALE GENOMIC DNA]</scope>
    <source>
        <strain evidence="2 3">DSM 45615</strain>
    </source>
</reference>
<dbReference type="InterPro" id="IPR043129">
    <property type="entry name" value="ATPase_NBD"/>
</dbReference>
<sequence>MTPATTPATSYVVAIDVGGTGMKGGLVTDDGEIALHRHRPTDRAAPVAGVRAFAAELAALGAAHFGHGPRAAGLAVPGLVEDGVARYSATLGWRDVPAAEFCDLDVPVALGHDVHAAGLAEAEHAPERDFLLLPIGTSIAGAMVLRGRPYASTLAGQIGHIPVWPDGEACPCGQRGCLAAYASAGAIAARYGTPGAAEVARAVAAGEPRAGAVWARAVEALALALATYTLILDPAAIVIGGGLARSGDLLLAPLRDRLAARLAFRDPPALRASALGTRAGVLGAAMLTRG</sequence>
<dbReference type="EC" id="2.7.1.2" evidence="2"/>
<keyword evidence="2" id="KW-0418">Kinase</keyword>
<dbReference type="Gene3D" id="3.30.420.40">
    <property type="match status" value="2"/>
</dbReference>
<dbReference type="AlphaFoldDB" id="A0A840P9D7"/>
<accession>A0A840P9D7</accession>
<comment type="caution">
    <text evidence="2">The sequence shown here is derived from an EMBL/GenBank/DDBJ whole genome shotgun (WGS) entry which is preliminary data.</text>
</comment>
<dbReference type="SUPFAM" id="SSF53067">
    <property type="entry name" value="Actin-like ATPase domain"/>
    <property type="match status" value="1"/>
</dbReference>
<dbReference type="Pfam" id="PF00480">
    <property type="entry name" value="ROK"/>
    <property type="match status" value="1"/>
</dbReference>
<dbReference type="GO" id="GO:0004340">
    <property type="term" value="F:glucokinase activity"/>
    <property type="evidence" value="ECO:0007669"/>
    <property type="project" value="UniProtKB-EC"/>
</dbReference>
<gene>
    <name evidence="2" type="ORF">HNP84_004193</name>
</gene>